<dbReference type="GO" id="GO:0016887">
    <property type="term" value="F:ATP hydrolysis activity"/>
    <property type="evidence" value="ECO:0007669"/>
    <property type="project" value="InterPro"/>
</dbReference>
<dbReference type="Gene3D" id="1.20.1560.10">
    <property type="entry name" value="ABC transporter type 1, transmembrane domain"/>
    <property type="match status" value="1"/>
</dbReference>
<evidence type="ECO:0000256" key="1">
    <source>
        <dbReference type="ARBA" id="ARBA00004141"/>
    </source>
</evidence>
<dbReference type="PANTHER" id="PTHR24223:SF456">
    <property type="entry name" value="MULTIDRUG RESISTANCE-ASSOCIATED PROTEIN LETHAL(2)03659"/>
    <property type="match status" value="1"/>
</dbReference>
<evidence type="ECO:0000256" key="6">
    <source>
        <dbReference type="ARBA" id="ARBA00022840"/>
    </source>
</evidence>
<dbReference type="EMBL" id="JASPKZ010007674">
    <property type="protein sequence ID" value="KAJ9583094.1"/>
    <property type="molecule type" value="Genomic_DNA"/>
</dbReference>
<sequence>SWANEILEAVTGISRGPQFIRALLKAFGPSLIILILARLITDCCLVGQALLLGKIIRHPDGLIGLLYSSSLCICSVLYLLLHQGWTTMAVTSGLKIRVACSCLLHSKVMKLNMRMIENAKTIDLVTSVTKDLELFDQLAVYLPYVMVGPIIGIIVTCILWDLLGATCLVGMVFLLLLIPLQGKRISKMTMLAGPFKERRLRLVKEMAAGIIQIKQNAWENLFKKRIQQKRKKEATLLRKANFFHVLISVAHSQGTKVMTLLSITTFILLGNGYNISTAFITICAIQALRIPLCLYFPLGISVASKVIAAIDKIQRILLLNEYIGEARTPLECTVYSRLILMDACAKWDRNAIHFTLSHLNLGVQQGELLAVAGPEGAGKTSLLLMLLGELPVCNGKVTVNGHCVYCPQKGWIFPASLQRNIICGRPYREDHYKRVMEICGLNDELHSFPDEDLTIIGEGGLKLSCIQEAKVNLASGSYTILKSHGLELHRYVEYDKHGELDQEEDDEEGSGIRKSKNSNKTLEIPQPDAAELYSYCRKGSSEP</sequence>
<keyword evidence="7 10" id="KW-1133">Transmembrane helix</keyword>
<keyword evidence="3" id="KW-0813">Transport</keyword>
<evidence type="ECO:0000256" key="4">
    <source>
        <dbReference type="ARBA" id="ARBA00022692"/>
    </source>
</evidence>
<keyword evidence="4 10" id="KW-0812">Transmembrane</keyword>
<dbReference type="Proteomes" id="UP001233999">
    <property type="component" value="Unassembled WGS sequence"/>
</dbReference>
<feature type="non-terminal residue" evidence="12">
    <location>
        <position position="543"/>
    </location>
</feature>
<keyword evidence="8 10" id="KW-0472">Membrane</keyword>
<dbReference type="Gene3D" id="3.40.50.300">
    <property type="entry name" value="P-loop containing nucleotide triphosphate hydrolases"/>
    <property type="match status" value="1"/>
</dbReference>
<dbReference type="Pfam" id="PF00005">
    <property type="entry name" value="ABC_tran"/>
    <property type="match status" value="1"/>
</dbReference>
<gene>
    <name evidence="12" type="ORF">L9F63_022562</name>
</gene>
<comment type="subcellular location">
    <subcellularLocation>
        <location evidence="1">Membrane</location>
        <topology evidence="1">Multi-pass membrane protein</topology>
    </subcellularLocation>
</comment>
<dbReference type="InterPro" id="IPR036640">
    <property type="entry name" value="ABC1_TM_sf"/>
</dbReference>
<dbReference type="InterPro" id="IPR011527">
    <property type="entry name" value="ABC1_TM_dom"/>
</dbReference>
<evidence type="ECO:0000256" key="7">
    <source>
        <dbReference type="ARBA" id="ARBA00022989"/>
    </source>
</evidence>
<feature type="non-terminal residue" evidence="12">
    <location>
        <position position="1"/>
    </location>
</feature>
<keyword evidence="5" id="KW-0547">Nucleotide-binding</keyword>
<reference evidence="12" key="1">
    <citation type="journal article" date="2023" name="IScience">
        <title>Live-bearing cockroach genome reveals convergent evolutionary mechanisms linked to viviparity in insects and beyond.</title>
        <authorList>
            <person name="Fouks B."/>
            <person name="Harrison M.C."/>
            <person name="Mikhailova A.A."/>
            <person name="Marchal E."/>
            <person name="English S."/>
            <person name="Carruthers M."/>
            <person name="Jennings E.C."/>
            <person name="Chiamaka E.L."/>
            <person name="Frigard R.A."/>
            <person name="Pippel M."/>
            <person name="Attardo G.M."/>
            <person name="Benoit J.B."/>
            <person name="Bornberg-Bauer E."/>
            <person name="Tobe S.S."/>
        </authorList>
    </citation>
    <scope>NUCLEOTIDE SEQUENCE</scope>
    <source>
        <strain evidence="12">Stay&amp;Tobe</strain>
    </source>
</reference>
<evidence type="ECO:0000313" key="13">
    <source>
        <dbReference type="Proteomes" id="UP001233999"/>
    </source>
</evidence>
<reference evidence="12" key="2">
    <citation type="submission" date="2023-05" db="EMBL/GenBank/DDBJ databases">
        <authorList>
            <person name="Fouks B."/>
        </authorList>
    </citation>
    <scope>NUCLEOTIDE SEQUENCE</scope>
    <source>
        <strain evidence="12">Stay&amp;Tobe</strain>
        <tissue evidence="12">Testes</tissue>
    </source>
</reference>
<keyword evidence="6" id="KW-0067">ATP-binding</keyword>
<comment type="similarity">
    <text evidence="2">Belongs to the ABC transporter superfamily. ABCC family. Conjugate transporter (TC 3.A.1.208) subfamily.</text>
</comment>
<dbReference type="PROSITE" id="PS50929">
    <property type="entry name" value="ABC_TM1F"/>
    <property type="match status" value="1"/>
</dbReference>
<dbReference type="GO" id="GO:0140359">
    <property type="term" value="F:ABC-type transporter activity"/>
    <property type="evidence" value="ECO:0007669"/>
    <property type="project" value="InterPro"/>
</dbReference>
<evidence type="ECO:0000259" key="11">
    <source>
        <dbReference type="PROSITE" id="PS50929"/>
    </source>
</evidence>
<evidence type="ECO:0000256" key="8">
    <source>
        <dbReference type="ARBA" id="ARBA00023136"/>
    </source>
</evidence>
<feature type="transmembrane region" description="Helical" evidence="10">
    <location>
        <begin position="260"/>
        <end position="285"/>
    </location>
</feature>
<dbReference type="InterPro" id="IPR050173">
    <property type="entry name" value="ABC_transporter_C-like"/>
</dbReference>
<accession>A0AAD8EAV1</accession>
<evidence type="ECO:0000313" key="12">
    <source>
        <dbReference type="EMBL" id="KAJ9583094.1"/>
    </source>
</evidence>
<dbReference type="PANTHER" id="PTHR24223">
    <property type="entry name" value="ATP-BINDING CASSETTE SUB-FAMILY C"/>
    <property type="match status" value="1"/>
</dbReference>
<dbReference type="GO" id="GO:0005524">
    <property type="term" value="F:ATP binding"/>
    <property type="evidence" value="ECO:0007669"/>
    <property type="project" value="UniProtKB-KW"/>
</dbReference>
<dbReference type="InterPro" id="IPR003439">
    <property type="entry name" value="ABC_transporter-like_ATP-bd"/>
</dbReference>
<feature type="region of interest" description="Disordered" evidence="9">
    <location>
        <begin position="497"/>
        <end position="524"/>
    </location>
</feature>
<feature type="transmembrane region" description="Helical" evidence="10">
    <location>
        <begin position="31"/>
        <end position="52"/>
    </location>
</feature>
<feature type="transmembrane region" description="Helical" evidence="10">
    <location>
        <begin position="150"/>
        <end position="178"/>
    </location>
</feature>
<dbReference type="AlphaFoldDB" id="A0AAD8EAV1"/>
<dbReference type="Pfam" id="PF00664">
    <property type="entry name" value="ABC_membrane"/>
    <property type="match status" value="1"/>
</dbReference>
<comment type="caution">
    <text evidence="12">The sequence shown here is derived from an EMBL/GenBank/DDBJ whole genome shotgun (WGS) entry which is preliminary data.</text>
</comment>
<evidence type="ECO:0000256" key="3">
    <source>
        <dbReference type="ARBA" id="ARBA00022448"/>
    </source>
</evidence>
<evidence type="ECO:0000256" key="9">
    <source>
        <dbReference type="SAM" id="MobiDB-lite"/>
    </source>
</evidence>
<feature type="domain" description="ABC transmembrane type-1" evidence="11">
    <location>
        <begin position="32"/>
        <end position="304"/>
    </location>
</feature>
<dbReference type="InterPro" id="IPR027417">
    <property type="entry name" value="P-loop_NTPase"/>
</dbReference>
<dbReference type="SUPFAM" id="SSF90123">
    <property type="entry name" value="ABC transporter transmembrane region"/>
    <property type="match status" value="1"/>
</dbReference>
<keyword evidence="13" id="KW-1185">Reference proteome</keyword>
<evidence type="ECO:0000256" key="2">
    <source>
        <dbReference type="ARBA" id="ARBA00009726"/>
    </source>
</evidence>
<feature type="transmembrane region" description="Helical" evidence="10">
    <location>
        <begin position="64"/>
        <end position="81"/>
    </location>
</feature>
<proteinExistence type="inferred from homology"/>
<name>A0AAD8EAV1_DIPPU</name>
<protein>
    <recommendedName>
        <fullName evidence="11">ABC transmembrane type-1 domain-containing protein</fullName>
    </recommendedName>
</protein>
<dbReference type="GO" id="GO:0016020">
    <property type="term" value="C:membrane"/>
    <property type="evidence" value="ECO:0007669"/>
    <property type="project" value="UniProtKB-SubCell"/>
</dbReference>
<evidence type="ECO:0000256" key="10">
    <source>
        <dbReference type="SAM" id="Phobius"/>
    </source>
</evidence>
<organism evidence="12 13">
    <name type="scientific">Diploptera punctata</name>
    <name type="common">Pacific beetle cockroach</name>
    <dbReference type="NCBI Taxonomy" id="6984"/>
    <lineage>
        <taxon>Eukaryota</taxon>
        <taxon>Metazoa</taxon>
        <taxon>Ecdysozoa</taxon>
        <taxon>Arthropoda</taxon>
        <taxon>Hexapoda</taxon>
        <taxon>Insecta</taxon>
        <taxon>Pterygota</taxon>
        <taxon>Neoptera</taxon>
        <taxon>Polyneoptera</taxon>
        <taxon>Dictyoptera</taxon>
        <taxon>Blattodea</taxon>
        <taxon>Blaberoidea</taxon>
        <taxon>Blaberidae</taxon>
        <taxon>Diplopterinae</taxon>
        <taxon>Diploptera</taxon>
    </lineage>
</organism>
<evidence type="ECO:0000256" key="5">
    <source>
        <dbReference type="ARBA" id="ARBA00022741"/>
    </source>
</evidence>
<dbReference type="SUPFAM" id="SSF52540">
    <property type="entry name" value="P-loop containing nucleoside triphosphate hydrolases"/>
    <property type="match status" value="1"/>
</dbReference>